<gene>
    <name evidence="1" type="ORF">OJF2_28760</name>
</gene>
<dbReference type="AlphaFoldDB" id="A0A5B9W307"/>
<sequence length="242" mass="26344">MPIHDWTRVDAGLFHAFHQSWISVLCRALNHGILPPGYFAIPEQRIAGPIPDVLTLETAAPPGRGGTGLAVATAPPRIRHVEQAEEIIYARKANRIAVRHPGGEVVAVIEIVSPGNKAAANPMRSFLEKAADLIDQGIHMLVIDLFPPGRRDPQGIHGAIWDAIAGTDFTQPPDRPLTLASYDAGPPVVAYVEPMAVGQPLPDMPVFLRPGFYVSVTLEATYTMTWDEFFPSPMKRLLEDPA</sequence>
<name>A0A5B9W307_9BACT</name>
<dbReference type="EMBL" id="CP042997">
    <property type="protein sequence ID" value="QEH34340.1"/>
    <property type="molecule type" value="Genomic_DNA"/>
</dbReference>
<evidence type="ECO:0000313" key="1">
    <source>
        <dbReference type="EMBL" id="QEH34340.1"/>
    </source>
</evidence>
<accession>A0A5B9W307</accession>
<keyword evidence="2" id="KW-1185">Reference proteome</keyword>
<dbReference type="RefSeq" id="WP_148594275.1">
    <property type="nucleotide sequence ID" value="NZ_CP042997.1"/>
</dbReference>
<dbReference type="Proteomes" id="UP000324233">
    <property type="component" value="Chromosome"/>
</dbReference>
<organism evidence="1 2">
    <name type="scientific">Aquisphaera giovannonii</name>
    <dbReference type="NCBI Taxonomy" id="406548"/>
    <lineage>
        <taxon>Bacteria</taxon>
        <taxon>Pseudomonadati</taxon>
        <taxon>Planctomycetota</taxon>
        <taxon>Planctomycetia</taxon>
        <taxon>Isosphaerales</taxon>
        <taxon>Isosphaeraceae</taxon>
        <taxon>Aquisphaera</taxon>
    </lineage>
</organism>
<dbReference type="KEGG" id="agv:OJF2_28760"/>
<evidence type="ECO:0008006" key="3">
    <source>
        <dbReference type="Google" id="ProtNLM"/>
    </source>
</evidence>
<evidence type="ECO:0000313" key="2">
    <source>
        <dbReference type="Proteomes" id="UP000324233"/>
    </source>
</evidence>
<dbReference type="InterPro" id="IPR025132">
    <property type="entry name" value="DUF4058"/>
</dbReference>
<dbReference type="OrthoDB" id="266247at2"/>
<protein>
    <recommendedName>
        <fullName evidence="3">DUF4058 domain-containing protein</fullName>
    </recommendedName>
</protein>
<dbReference type="Pfam" id="PF13267">
    <property type="entry name" value="DUF4058"/>
    <property type="match status" value="1"/>
</dbReference>
<reference evidence="1 2" key="1">
    <citation type="submission" date="2019-08" db="EMBL/GenBank/DDBJ databases">
        <title>Deep-cultivation of Planctomycetes and their phenomic and genomic characterization uncovers novel biology.</title>
        <authorList>
            <person name="Wiegand S."/>
            <person name="Jogler M."/>
            <person name="Boedeker C."/>
            <person name="Pinto D."/>
            <person name="Vollmers J."/>
            <person name="Rivas-Marin E."/>
            <person name="Kohn T."/>
            <person name="Peeters S.H."/>
            <person name="Heuer A."/>
            <person name="Rast P."/>
            <person name="Oberbeckmann S."/>
            <person name="Bunk B."/>
            <person name="Jeske O."/>
            <person name="Meyerdierks A."/>
            <person name="Storesund J.E."/>
            <person name="Kallscheuer N."/>
            <person name="Luecker S."/>
            <person name="Lage O.M."/>
            <person name="Pohl T."/>
            <person name="Merkel B.J."/>
            <person name="Hornburger P."/>
            <person name="Mueller R.-W."/>
            <person name="Bruemmer F."/>
            <person name="Labrenz M."/>
            <person name="Spormann A.M."/>
            <person name="Op den Camp H."/>
            <person name="Overmann J."/>
            <person name="Amann R."/>
            <person name="Jetten M.S.M."/>
            <person name="Mascher T."/>
            <person name="Medema M.H."/>
            <person name="Devos D.P."/>
            <person name="Kaster A.-K."/>
            <person name="Ovreas L."/>
            <person name="Rohde M."/>
            <person name="Galperin M.Y."/>
            <person name="Jogler C."/>
        </authorList>
    </citation>
    <scope>NUCLEOTIDE SEQUENCE [LARGE SCALE GENOMIC DNA]</scope>
    <source>
        <strain evidence="1 2">OJF2</strain>
    </source>
</reference>
<proteinExistence type="predicted"/>